<dbReference type="Proteomes" id="UP000504610">
    <property type="component" value="Chromosome 4"/>
</dbReference>
<gene>
    <name evidence="4" type="primary">LOC108855697</name>
</gene>
<dbReference type="InterPro" id="IPR021788">
    <property type="entry name" value="CPP1-like"/>
</dbReference>
<organism evidence="3 4">
    <name type="scientific">Raphanus sativus</name>
    <name type="common">Radish</name>
    <name type="synonym">Raphanus raphanistrum var. sativus</name>
    <dbReference type="NCBI Taxonomy" id="3726"/>
    <lineage>
        <taxon>Eukaryota</taxon>
        <taxon>Viridiplantae</taxon>
        <taxon>Streptophyta</taxon>
        <taxon>Embryophyta</taxon>
        <taxon>Tracheophyta</taxon>
        <taxon>Spermatophyta</taxon>
        <taxon>Magnoliopsida</taxon>
        <taxon>eudicotyledons</taxon>
        <taxon>Gunneridae</taxon>
        <taxon>Pentapetalae</taxon>
        <taxon>rosids</taxon>
        <taxon>malvids</taxon>
        <taxon>Brassicales</taxon>
        <taxon>Brassicaceae</taxon>
        <taxon>Brassiceae</taxon>
        <taxon>Raphanus</taxon>
    </lineage>
</organism>
<dbReference type="RefSeq" id="XP_018485076.1">
    <property type="nucleotide sequence ID" value="XM_018629574.2"/>
</dbReference>
<keyword evidence="3" id="KW-1185">Reference proteome</keyword>
<evidence type="ECO:0000256" key="1">
    <source>
        <dbReference type="SAM" id="MobiDB-lite"/>
    </source>
</evidence>
<keyword evidence="2" id="KW-1133">Transmembrane helix</keyword>
<dbReference type="PANTHER" id="PTHR33372">
    <property type="match status" value="1"/>
</dbReference>
<keyword evidence="2" id="KW-0812">Transmembrane</keyword>
<sequence>MSSSLLLSGFTVSSPLIAPSKLSSKLSLLRNQNQSLSLPRRTFKAPRCSSSSSSADSPYGGNVPTFPRTRVWDPYKRLGISPYASEEEIWASRNFLLEQYADHERSRESIEGAFEKLLMSSFVARKKTKINLKTRLKKRVEESPPWLKALFDFVEMPPMDTVFRRLFLFAFMGGWSIMNSAEGGPAFQVAVSLAACVYFLNEKTKSLGRAFLIGFGALAAGWFCGSLVIPMIPTVLINPAWTLELLTSLVAYVFLFLSCTFLK</sequence>
<name>A0A6J0NLV0_RAPSA</name>
<reference evidence="3" key="1">
    <citation type="journal article" date="2019" name="Database">
        <title>The radish genome database (RadishGD): an integrated information resource for radish genomics.</title>
        <authorList>
            <person name="Yu H.J."/>
            <person name="Baek S."/>
            <person name="Lee Y.J."/>
            <person name="Cho A."/>
            <person name="Mun J.H."/>
        </authorList>
    </citation>
    <scope>NUCLEOTIDE SEQUENCE [LARGE SCALE GENOMIC DNA]</scope>
    <source>
        <strain evidence="3">cv. WK10039</strain>
    </source>
</reference>
<dbReference type="OrthoDB" id="2014563at2759"/>
<feature type="region of interest" description="Disordered" evidence="1">
    <location>
        <begin position="39"/>
        <end position="60"/>
    </location>
</feature>
<feature type="transmembrane region" description="Helical" evidence="2">
    <location>
        <begin position="212"/>
        <end position="233"/>
    </location>
</feature>
<keyword evidence="2" id="KW-0472">Membrane</keyword>
<dbReference type="PANTHER" id="PTHR33372:SF2">
    <property type="entry name" value="PROTEIN CHAPERONE-LIKE PROTEIN OF POR1, CHLOROPLASTIC"/>
    <property type="match status" value="1"/>
</dbReference>
<feature type="transmembrane region" description="Helical" evidence="2">
    <location>
        <begin position="184"/>
        <end position="200"/>
    </location>
</feature>
<dbReference type="KEGG" id="rsz:108855697"/>
<accession>A0A6J0NLV0</accession>
<evidence type="ECO:0000256" key="2">
    <source>
        <dbReference type="SAM" id="Phobius"/>
    </source>
</evidence>
<evidence type="ECO:0000313" key="3">
    <source>
        <dbReference type="Proteomes" id="UP000504610"/>
    </source>
</evidence>
<protein>
    <submittedName>
        <fullName evidence="4">Protein CHAPERONE-LIKE PROTEIN OF POR1, chloroplastic</fullName>
    </submittedName>
</protein>
<proteinExistence type="predicted"/>
<dbReference type="GeneID" id="108855697"/>
<dbReference type="Pfam" id="PF11833">
    <property type="entry name" value="CPP1-like"/>
    <property type="match status" value="1"/>
</dbReference>
<evidence type="ECO:0000313" key="4">
    <source>
        <dbReference type="RefSeq" id="XP_018485076.1"/>
    </source>
</evidence>
<dbReference type="GO" id="GO:0031969">
    <property type="term" value="C:chloroplast membrane"/>
    <property type="evidence" value="ECO:0007669"/>
    <property type="project" value="TreeGrafter"/>
</dbReference>
<feature type="transmembrane region" description="Helical" evidence="2">
    <location>
        <begin position="245"/>
        <end position="262"/>
    </location>
</feature>
<dbReference type="AlphaFoldDB" id="A0A6J0NLV0"/>
<reference evidence="4" key="2">
    <citation type="submission" date="2025-08" db="UniProtKB">
        <authorList>
            <consortium name="RefSeq"/>
        </authorList>
    </citation>
    <scope>IDENTIFICATION</scope>
    <source>
        <tissue evidence="4">Leaf</tissue>
    </source>
</reference>